<name>A0A7D5KMA5_9EURY</name>
<accession>A0A7D5KMA5</accession>
<dbReference type="RefSeq" id="WP_179169730.1">
    <property type="nucleotide sequence ID" value="NZ_CP058529.1"/>
</dbReference>
<dbReference type="KEGG" id="halg:HUG10_11610"/>
<sequence>MSSPTSPSTLRAFLDILKDELGWQFNLNEFDDRLRLQKFVYLASAFGFEHPYSYGMHLRGPYSPPLAQDYYSDLSSIEPADDALRTFDVANFTELVESRDVRWLEVAATLRAYVIRLQRTGTGGNVIERAIEETMEEKDEPRRYVEQVYDDLRRAHAISD</sequence>
<dbReference type="GeneID" id="56029489"/>
<proteinExistence type="predicted"/>
<evidence type="ECO:0000313" key="2">
    <source>
        <dbReference type="Proteomes" id="UP000509750"/>
    </source>
</evidence>
<keyword evidence="2" id="KW-1185">Reference proteome</keyword>
<evidence type="ECO:0000313" key="1">
    <source>
        <dbReference type="EMBL" id="QLG28155.1"/>
    </source>
</evidence>
<protein>
    <submittedName>
        <fullName evidence="1">Uncharacterized protein</fullName>
    </submittedName>
</protein>
<dbReference type="Proteomes" id="UP000509750">
    <property type="component" value="Chromosome"/>
</dbReference>
<dbReference type="OrthoDB" id="29226at2157"/>
<gene>
    <name evidence="1" type="ORF">HUG10_11610</name>
</gene>
<dbReference type="EMBL" id="CP058529">
    <property type="protein sequence ID" value="QLG28155.1"/>
    <property type="molecule type" value="Genomic_DNA"/>
</dbReference>
<dbReference type="AlphaFoldDB" id="A0A7D5KMA5"/>
<reference evidence="1 2" key="1">
    <citation type="submission" date="2020-07" db="EMBL/GenBank/DDBJ databases">
        <title>Gai3-2, isolated from salt lake.</title>
        <authorList>
            <person name="Cui H."/>
            <person name="Shi X."/>
        </authorList>
    </citation>
    <scope>NUCLEOTIDE SEQUENCE [LARGE SCALE GENOMIC DNA]</scope>
    <source>
        <strain evidence="1 2">Gai3-2</strain>
    </source>
</reference>
<organism evidence="1 2">
    <name type="scientific">Halorarum halophilum</name>
    <dbReference type="NCBI Taxonomy" id="2743090"/>
    <lineage>
        <taxon>Archaea</taxon>
        <taxon>Methanobacteriati</taxon>
        <taxon>Methanobacteriota</taxon>
        <taxon>Stenosarchaea group</taxon>
        <taxon>Halobacteria</taxon>
        <taxon>Halobacteriales</taxon>
        <taxon>Haloferacaceae</taxon>
        <taxon>Halorarum</taxon>
    </lineage>
</organism>